<keyword evidence="3" id="KW-1185">Reference proteome</keyword>
<evidence type="ECO:0000313" key="2">
    <source>
        <dbReference type="EMBL" id="KAL3818477.1"/>
    </source>
</evidence>
<reference evidence="2 3" key="1">
    <citation type="submission" date="2024-12" db="EMBL/GenBank/DDBJ databases">
        <title>The unique morphological basis and parallel evolutionary history of personate flowers in Penstemon.</title>
        <authorList>
            <person name="Depatie T.H."/>
            <person name="Wessinger C.A."/>
        </authorList>
    </citation>
    <scope>NUCLEOTIDE SEQUENCE [LARGE SCALE GENOMIC DNA]</scope>
    <source>
        <strain evidence="2">WTNN_2</strain>
        <tissue evidence="2">Leaf</tissue>
    </source>
</reference>
<evidence type="ECO:0000256" key="1">
    <source>
        <dbReference type="SAM" id="MobiDB-lite"/>
    </source>
</evidence>
<sequence length="105" mass="11815">MKKLNAEGPLHVATRNKQNASKSICIPDVRSTMTFKVRIEIRGPSPYRYSEGTLPQFLAVVQNCPNSCPGDDYPYRSINLYLLLNAKPNDDSKVKTRIGSVQFQL</sequence>
<dbReference type="AlphaFoldDB" id="A0ABD3S220"/>
<proteinExistence type="predicted"/>
<accession>A0ABD3S220</accession>
<dbReference type="Proteomes" id="UP001634393">
    <property type="component" value="Unassembled WGS sequence"/>
</dbReference>
<feature type="region of interest" description="Disordered" evidence="1">
    <location>
        <begin position="1"/>
        <end position="20"/>
    </location>
</feature>
<name>A0ABD3S220_9LAMI</name>
<gene>
    <name evidence="2" type="ORF">ACJIZ3_004382</name>
</gene>
<comment type="caution">
    <text evidence="2">The sequence shown here is derived from an EMBL/GenBank/DDBJ whole genome shotgun (WGS) entry which is preliminary data.</text>
</comment>
<organism evidence="2 3">
    <name type="scientific">Penstemon smallii</name>
    <dbReference type="NCBI Taxonomy" id="265156"/>
    <lineage>
        <taxon>Eukaryota</taxon>
        <taxon>Viridiplantae</taxon>
        <taxon>Streptophyta</taxon>
        <taxon>Embryophyta</taxon>
        <taxon>Tracheophyta</taxon>
        <taxon>Spermatophyta</taxon>
        <taxon>Magnoliopsida</taxon>
        <taxon>eudicotyledons</taxon>
        <taxon>Gunneridae</taxon>
        <taxon>Pentapetalae</taxon>
        <taxon>asterids</taxon>
        <taxon>lamiids</taxon>
        <taxon>Lamiales</taxon>
        <taxon>Plantaginaceae</taxon>
        <taxon>Cheloneae</taxon>
        <taxon>Penstemon</taxon>
    </lineage>
</organism>
<protein>
    <submittedName>
        <fullName evidence="2">Uncharacterized protein</fullName>
    </submittedName>
</protein>
<dbReference type="EMBL" id="JBJXBP010000007">
    <property type="protein sequence ID" value="KAL3818477.1"/>
    <property type="molecule type" value="Genomic_DNA"/>
</dbReference>
<evidence type="ECO:0000313" key="3">
    <source>
        <dbReference type="Proteomes" id="UP001634393"/>
    </source>
</evidence>